<accession>A0AAE0MZ60</accession>
<proteinExistence type="predicted"/>
<dbReference type="AlphaFoldDB" id="A0AAE0MZ60"/>
<dbReference type="GO" id="GO:0005034">
    <property type="term" value="F:osmosensor activity"/>
    <property type="evidence" value="ECO:0007669"/>
    <property type="project" value="InterPro"/>
</dbReference>
<dbReference type="GO" id="GO:0030427">
    <property type="term" value="C:site of polarized growth"/>
    <property type="evidence" value="ECO:0007669"/>
    <property type="project" value="TreeGrafter"/>
</dbReference>
<gene>
    <name evidence="2" type="ORF">B0T24DRAFT_725171</name>
</gene>
<dbReference type="GO" id="GO:0006972">
    <property type="term" value="P:hyperosmotic response"/>
    <property type="evidence" value="ECO:0007669"/>
    <property type="project" value="TreeGrafter"/>
</dbReference>
<reference evidence="2" key="1">
    <citation type="journal article" date="2023" name="Mol. Phylogenet. Evol.">
        <title>Genome-scale phylogeny and comparative genomics of the fungal order Sordariales.</title>
        <authorList>
            <person name="Hensen N."/>
            <person name="Bonometti L."/>
            <person name="Westerberg I."/>
            <person name="Brannstrom I.O."/>
            <person name="Guillou S."/>
            <person name="Cros-Aarteil S."/>
            <person name="Calhoun S."/>
            <person name="Haridas S."/>
            <person name="Kuo A."/>
            <person name="Mondo S."/>
            <person name="Pangilinan J."/>
            <person name="Riley R."/>
            <person name="LaButti K."/>
            <person name="Andreopoulos B."/>
            <person name="Lipzen A."/>
            <person name="Chen C."/>
            <person name="Yan M."/>
            <person name="Daum C."/>
            <person name="Ng V."/>
            <person name="Clum A."/>
            <person name="Steindorff A."/>
            <person name="Ohm R.A."/>
            <person name="Martin F."/>
            <person name="Silar P."/>
            <person name="Natvig D.O."/>
            <person name="Lalanne C."/>
            <person name="Gautier V."/>
            <person name="Ament-Velasquez S.L."/>
            <person name="Kruys A."/>
            <person name="Hutchinson M.I."/>
            <person name="Powell A.J."/>
            <person name="Barry K."/>
            <person name="Miller A.N."/>
            <person name="Grigoriev I.V."/>
            <person name="Debuchy R."/>
            <person name="Gladieux P."/>
            <person name="Hiltunen Thoren M."/>
            <person name="Johannesson H."/>
        </authorList>
    </citation>
    <scope>NUCLEOTIDE SEQUENCE</scope>
    <source>
        <strain evidence="2">CBS 958.72</strain>
    </source>
</reference>
<evidence type="ECO:0000313" key="2">
    <source>
        <dbReference type="EMBL" id="KAK3361014.1"/>
    </source>
</evidence>
<dbReference type="PANTHER" id="PTHR35778:SF1">
    <property type="entry name" value="SIGNALING MUCIN HKR1-RELATED"/>
    <property type="match status" value="1"/>
</dbReference>
<protein>
    <submittedName>
        <fullName evidence="2">Uncharacterized protein</fullName>
    </submittedName>
</protein>
<evidence type="ECO:0000256" key="1">
    <source>
        <dbReference type="SAM" id="SignalP"/>
    </source>
</evidence>
<dbReference type="EMBL" id="JAULSN010000013">
    <property type="protein sequence ID" value="KAK3361014.1"/>
    <property type="molecule type" value="Genomic_DNA"/>
</dbReference>
<keyword evidence="3" id="KW-1185">Reference proteome</keyword>
<dbReference type="GO" id="GO:0030010">
    <property type="term" value="P:establishment of cell polarity"/>
    <property type="evidence" value="ECO:0007669"/>
    <property type="project" value="TreeGrafter"/>
</dbReference>
<feature type="signal peptide" evidence="1">
    <location>
        <begin position="1"/>
        <end position="19"/>
    </location>
</feature>
<comment type="caution">
    <text evidence="2">The sequence shown here is derived from an EMBL/GenBank/DDBJ whole genome shotgun (WGS) entry which is preliminary data.</text>
</comment>
<dbReference type="GO" id="GO:0031505">
    <property type="term" value="P:fungal-type cell wall organization"/>
    <property type="evidence" value="ECO:0007669"/>
    <property type="project" value="TreeGrafter"/>
</dbReference>
<dbReference type="PANTHER" id="PTHR35778">
    <property type="entry name" value="SIGNALING MUCIN HKR1-RELATED"/>
    <property type="match status" value="1"/>
</dbReference>
<name>A0AAE0MZ60_9PEZI</name>
<reference evidence="2" key="2">
    <citation type="submission" date="2023-06" db="EMBL/GenBank/DDBJ databases">
        <authorList>
            <consortium name="Lawrence Berkeley National Laboratory"/>
            <person name="Haridas S."/>
            <person name="Hensen N."/>
            <person name="Bonometti L."/>
            <person name="Westerberg I."/>
            <person name="Brannstrom I.O."/>
            <person name="Guillou S."/>
            <person name="Cros-Aarteil S."/>
            <person name="Calhoun S."/>
            <person name="Kuo A."/>
            <person name="Mondo S."/>
            <person name="Pangilinan J."/>
            <person name="Riley R."/>
            <person name="Labutti K."/>
            <person name="Andreopoulos B."/>
            <person name="Lipzen A."/>
            <person name="Chen C."/>
            <person name="Yanf M."/>
            <person name="Daum C."/>
            <person name="Ng V."/>
            <person name="Clum A."/>
            <person name="Steindorff A."/>
            <person name="Ohm R."/>
            <person name="Martin F."/>
            <person name="Silar P."/>
            <person name="Natvig D."/>
            <person name="Lalanne C."/>
            <person name="Gautier V."/>
            <person name="Ament-Velasquez S.L."/>
            <person name="Kruys A."/>
            <person name="Hutchinson M.I."/>
            <person name="Powell A.J."/>
            <person name="Barry K."/>
            <person name="Miller A.N."/>
            <person name="Grigoriev I.V."/>
            <person name="Debuchy R."/>
            <person name="Gladieux P."/>
            <person name="Thoren M.H."/>
            <person name="Johannesson H."/>
        </authorList>
    </citation>
    <scope>NUCLEOTIDE SEQUENCE</scope>
    <source>
        <strain evidence="2">CBS 958.72</strain>
    </source>
</reference>
<dbReference type="GO" id="GO:0007232">
    <property type="term" value="P:osmosensory signaling pathway via Sho1 osmosensor"/>
    <property type="evidence" value="ECO:0007669"/>
    <property type="project" value="InterPro"/>
</dbReference>
<dbReference type="GO" id="GO:0001402">
    <property type="term" value="P:signal transduction involved in filamentous growth"/>
    <property type="evidence" value="ECO:0007669"/>
    <property type="project" value="TreeGrafter"/>
</dbReference>
<dbReference type="GO" id="GO:0005886">
    <property type="term" value="C:plasma membrane"/>
    <property type="evidence" value="ECO:0007669"/>
    <property type="project" value="InterPro"/>
</dbReference>
<dbReference type="InterPro" id="IPR039295">
    <property type="entry name" value="MSB2"/>
</dbReference>
<dbReference type="GO" id="GO:0005576">
    <property type="term" value="C:extracellular region"/>
    <property type="evidence" value="ECO:0007669"/>
    <property type="project" value="TreeGrafter"/>
</dbReference>
<evidence type="ECO:0000313" key="3">
    <source>
        <dbReference type="Proteomes" id="UP001287356"/>
    </source>
</evidence>
<feature type="chain" id="PRO_5042045760" evidence="1">
    <location>
        <begin position="20"/>
        <end position="161"/>
    </location>
</feature>
<keyword evidence="1" id="KW-0732">Signal</keyword>
<dbReference type="Proteomes" id="UP001287356">
    <property type="component" value="Unassembled WGS sequence"/>
</dbReference>
<organism evidence="2 3">
    <name type="scientific">Lasiosphaeria ovina</name>
    <dbReference type="NCBI Taxonomy" id="92902"/>
    <lineage>
        <taxon>Eukaryota</taxon>
        <taxon>Fungi</taxon>
        <taxon>Dikarya</taxon>
        <taxon>Ascomycota</taxon>
        <taxon>Pezizomycotina</taxon>
        <taxon>Sordariomycetes</taxon>
        <taxon>Sordariomycetidae</taxon>
        <taxon>Sordariales</taxon>
        <taxon>Lasiosphaeriaceae</taxon>
        <taxon>Lasiosphaeria</taxon>
    </lineage>
</organism>
<dbReference type="GO" id="GO:0009986">
    <property type="term" value="C:cell surface"/>
    <property type="evidence" value="ECO:0007669"/>
    <property type="project" value="TreeGrafter"/>
</dbReference>
<sequence length="161" mass="16421">MHALLSTSLLLLFLGVTTSQTPPPTRIPLACLPNGTPAATPFTSTYAFTFKYALNFDFVAAQPKAGAQICEFAGPMVGYALGGVPGTAATRIAPNDTALDALGYVASTVLVAAPAGLAGVLNALLANGTSALYTHPEEIVRALAGQLDRDVAVVETVSTSE</sequence>